<evidence type="ECO:0000313" key="8">
    <source>
        <dbReference type="Proteomes" id="UP000537260"/>
    </source>
</evidence>
<evidence type="ECO:0000256" key="3">
    <source>
        <dbReference type="ARBA" id="ARBA00023012"/>
    </source>
</evidence>
<keyword evidence="2" id="KW-0418">Kinase</keyword>
<dbReference type="GO" id="GO:0016301">
    <property type="term" value="F:kinase activity"/>
    <property type="evidence" value="ECO:0007669"/>
    <property type="project" value="UniProtKB-KW"/>
</dbReference>
<dbReference type="RefSeq" id="WP_179578909.1">
    <property type="nucleotide sequence ID" value="NZ_JACCFM010000001.1"/>
</dbReference>
<evidence type="ECO:0000259" key="6">
    <source>
        <dbReference type="Pfam" id="PF02518"/>
    </source>
</evidence>
<feature type="transmembrane region" description="Helical" evidence="5">
    <location>
        <begin position="183"/>
        <end position="207"/>
    </location>
</feature>
<keyword evidence="5" id="KW-0472">Membrane</keyword>
<reference evidence="7 8" key="1">
    <citation type="submission" date="2020-07" db="EMBL/GenBank/DDBJ databases">
        <title>Sequencing the genomes of 1000 actinobacteria strains.</title>
        <authorList>
            <person name="Klenk H.-P."/>
        </authorList>
    </citation>
    <scope>NUCLEOTIDE SEQUENCE [LARGE SCALE GENOMIC DNA]</scope>
    <source>
        <strain evidence="7 8">LI1</strain>
    </source>
</reference>
<keyword evidence="3" id="KW-0902">Two-component regulatory system</keyword>
<feature type="transmembrane region" description="Helical" evidence="5">
    <location>
        <begin position="80"/>
        <end position="99"/>
    </location>
</feature>
<feature type="region of interest" description="Disordered" evidence="4">
    <location>
        <begin position="445"/>
        <end position="488"/>
    </location>
</feature>
<dbReference type="AlphaFoldDB" id="A0A7Z0EEZ5"/>
<evidence type="ECO:0000256" key="1">
    <source>
        <dbReference type="ARBA" id="ARBA00022679"/>
    </source>
</evidence>
<feature type="transmembrane region" description="Helical" evidence="5">
    <location>
        <begin position="47"/>
        <end position="68"/>
    </location>
</feature>
<keyword evidence="5" id="KW-1133">Transmembrane helix</keyword>
<evidence type="ECO:0000313" key="7">
    <source>
        <dbReference type="EMBL" id="NYJ20278.1"/>
    </source>
</evidence>
<protein>
    <recommendedName>
        <fullName evidence="6">Histidine kinase/HSP90-like ATPase domain-containing protein</fullName>
    </recommendedName>
</protein>
<feature type="compositionally biased region" description="Low complexity" evidence="4">
    <location>
        <begin position="455"/>
        <end position="480"/>
    </location>
</feature>
<name>A0A7Z0EEZ5_9MICO</name>
<feature type="domain" description="Histidine kinase/HSP90-like ATPase" evidence="6">
    <location>
        <begin position="333"/>
        <end position="425"/>
    </location>
</feature>
<dbReference type="InterPro" id="IPR036890">
    <property type="entry name" value="HATPase_C_sf"/>
</dbReference>
<accession>A0A7Z0EEZ5</accession>
<dbReference type="GO" id="GO:0000160">
    <property type="term" value="P:phosphorelay signal transduction system"/>
    <property type="evidence" value="ECO:0007669"/>
    <property type="project" value="UniProtKB-KW"/>
</dbReference>
<keyword evidence="5" id="KW-0812">Transmembrane</keyword>
<organism evidence="7 8">
    <name type="scientific">Glaciibacter psychrotolerans</name>
    <dbReference type="NCBI Taxonomy" id="670054"/>
    <lineage>
        <taxon>Bacteria</taxon>
        <taxon>Bacillati</taxon>
        <taxon>Actinomycetota</taxon>
        <taxon>Actinomycetes</taxon>
        <taxon>Micrococcales</taxon>
        <taxon>Microbacteriaceae</taxon>
        <taxon>Glaciibacter</taxon>
    </lineage>
</organism>
<gene>
    <name evidence="7" type="ORF">HNR05_002069</name>
</gene>
<feature type="transmembrane region" description="Helical" evidence="5">
    <location>
        <begin position="138"/>
        <end position="171"/>
    </location>
</feature>
<sequence>MATSEQLIGEQVGSEMQAGAADGGRRAVNSGQLGSRQPISRTQIEAVISRSVAGVGLIFTLQSIPLFLDQLDLRIAPLAPILAAVMGLAVVALVVAAVSKRAVRPIASTVAALYIVTLVCWPSLMIDPSAVLGGAPWIWFLCTVATSCAAIAFPVFWAGVYTVAVPVMYGIIRMLPSGGDKGVVLASIDTVYAILLGFVVLTIIAMLRQATAAVDLAQTNALIKYAVAVRQHATELERVEVDSIVHDSVLATLLSAASASTPHASELASAMASHAIVRLNDAGEVPFGEHGEIPLERLSHRIRAAAGSFATPFTVIERDHDCLSLPISASEALYSASVQAMVNSVEHAGSAEGALVRTLTIAANLRGGCTVVVSDNGVGFDPNAVSHDRLGLRVSILERVAGAGGTVHVQSAPGQGTTITLDWPSTESDSNAVLGLFSGDEIPALGLDDDGDGGTASTVSSAYSSTTSTASTADTEAAIAPTQTGERA</sequence>
<dbReference type="Pfam" id="PF02518">
    <property type="entry name" value="HATPase_c"/>
    <property type="match status" value="1"/>
</dbReference>
<dbReference type="EMBL" id="JACCFM010000001">
    <property type="protein sequence ID" value="NYJ20278.1"/>
    <property type="molecule type" value="Genomic_DNA"/>
</dbReference>
<dbReference type="PANTHER" id="PTHR24421">
    <property type="entry name" value="NITRATE/NITRITE SENSOR PROTEIN NARX-RELATED"/>
    <property type="match status" value="1"/>
</dbReference>
<dbReference type="InterPro" id="IPR050482">
    <property type="entry name" value="Sensor_HK_TwoCompSys"/>
</dbReference>
<dbReference type="SUPFAM" id="SSF55874">
    <property type="entry name" value="ATPase domain of HSP90 chaperone/DNA topoisomerase II/histidine kinase"/>
    <property type="match status" value="1"/>
</dbReference>
<keyword evidence="1" id="KW-0808">Transferase</keyword>
<dbReference type="Gene3D" id="3.30.565.10">
    <property type="entry name" value="Histidine kinase-like ATPase, C-terminal domain"/>
    <property type="match status" value="1"/>
</dbReference>
<evidence type="ECO:0000256" key="5">
    <source>
        <dbReference type="SAM" id="Phobius"/>
    </source>
</evidence>
<dbReference type="Proteomes" id="UP000537260">
    <property type="component" value="Unassembled WGS sequence"/>
</dbReference>
<keyword evidence="8" id="KW-1185">Reference proteome</keyword>
<evidence type="ECO:0000256" key="2">
    <source>
        <dbReference type="ARBA" id="ARBA00022777"/>
    </source>
</evidence>
<feature type="transmembrane region" description="Helical" evidence="5">
    <location>
        <begin position="106"/>
        <end position="126"/>
    </location>
</feature>
<proteinExistence type="predicted"/>
<evidence type="ECO:0000256" key="4">
    <source>
        <dbReference type="SAM" id="MobiDB-lite"/>
    </source>
</evidence>
<comment type="caution">
    <text evidence="7">The sequence shown here is derived from an EMBL/GenBank/DDBJ whole genome shotgun (WGS) entry which is preliminary data.</text>
</comment>
<dbReference type="InterPro" id="IPR003594">
    <property type="entry name" value="HATPase_dom"/>
</dbReference>